<gene>
    <name evidence="2" type="ORF">SMD44_07410</name>
</gene>
<dbReference type="Pfam" id="PF10022">
    <property type="entry name" value="DUF2264"/>
    <property type="match status" value="1"/>
</dbReference>
<keyword evidence="3" id="KW-1185">Reference proteome</keyword>
<evidence type="ECO:0000313" key="2">
    <source>
        <dbReference type="EMBL" id="ARX87925.1"/>
    </source>
</evidence>
<dbReference type="InterPro" id="IPR049349">
    <property type="entry name" value="DUF2264_N"/>
</dbReference>
<evidence type="ECO:0000259" key="1">
    <source>
        <dbReference type="Pfam" id="PF10022"/>
    </source>
</evidence>
<protein>
    <recommendedName>
        <fullName evidence="1">DUF2264 domain-containing protein</fullName>
    </recommendedName>
</protein>
<name>A0A1Z1WNA2_9ACTN</name>
<feature type="domain" description="DUF2264" evidence="1">
    <location>
        <begin position="22"/>
        <end position="86"/>
    </location>
</feature>
<dbReference type="KEGG" id="salf:SMD44_07410"/>
<sequence>MTPPHLALPPADRVRSPLTGWTRAHWEALADRQLQALVPYATPKFAQYRLPGRGSWSGVVSDGLEGFARSFLLAAFRIAGAAGDADPRSWSATRWA</sequence>
<proteinExistence type="predicted"/>
<dbReference type="AlphaFoldDB" id="A0A1Z1WNA2"/>
<dbReference type="EMBL" id="CP021748">
    <property type="protein sequence ID" value="ARX87925.1"/>
    <property type="molecule type" value="Genomic_DNA"/>
</dbReference>
<dbReference type="Proteomes" id="UP000195880">
    <property type="component" value="Chromosome"/>
</dbReference>
<evidence type="ECO:0000313" key="3">
    <source>
        <dbReference type="Proteomes" id="UP000195880"/>
    </source>
</evidence>
<reference evidence="2 3" key="1">
    <citation type="submission" date="2017-05" db="EMBL/GenBank/DDBJ databases">
        <title>Streptomyces alboflavus Genome sequencing and assembly.</title>
        <authorList>
            <person name="Wang Y."/>
            <person name="Du B."/>
            <person name="Ding Y."/>
            <person name="Liu H."/>
            <person name="Hou Q."/>
            <person name="Liu K."/>
            <person name="Wang C."/>
            <person name="Yao L."/>
        </authorList>
    </citation>
    <scope>NUCLEOTIDE SEQUENCE [LARGE SCALE GENOMIC DNA]</scope>
    <source>
        <strain evidence="2 3">MDJK44</strain>
    </source>
</reference>
<accession>A0A1Z1WNA2</accession>
<organism evidence="2 3">
    <name type="scientific">Streptomyces alboflavus</name>
    <dbReference type="NCBI Taxonomy" id="67267"/>
    <lineage>
        <taxon>Bacteria</taxon>
        <taxon>Bacillati</taxon>
        <taxon>Actinomycetota</taxon>
        <taxon>Actinomycetes</taxon>
        <taxon>Kitasatosporales</taxon>
        <taxon>Streptomycetaceae</taxon>
        <taxon>Streptomyces</taxon>
    </lineage>
</organism>